<dbReference type="PANTHER" id="PTHR10291:SF43">
    <property type="entry name" value="DEHYDRODOLICHYL DIPHOSPHATE SYNTHASE COMPLEX SUBUNIT DHDDS"/>
    <property type="match status" value="1"/>
</dbReference>
<accession>A0A645IM31</accession>
<dbReference type="GO" id="GO:0008834">
    <property type="term" value="F:ditrans,polycis-undecaprenyl-diphosphate synthase [(2E,6E)-farnesyl-diphosphate specific] activity"/>
    <property type="evidence" value="ECO:0007669"/>
    <property type="project" value="UniProtKB-EC"/>
</dbReference>
<dbReference type="PANTHER" id="PTHR10291">
    <property type="entry name" value="DEHYDRODOLICHYL DIPHOSPHATE SYNTHASE FAMILY MEMBER"/>
    <property type="match status" value="1"/>
</dbReference>
<dbReference type="SUPFAM" id="SSF64005">
    <property type="entry name" value="Undecaprenyl diphosphate synthase"/>
    <property type="match status" value="1"/>
</dbReference>
<comment type="caution">
    <text evidence="2">The sequence shown here is derived from an EMBL/GenBank/DDBJ whole genome shotgun (WGS) entry which is preliminary data.</text>
</comment>
<evidence type="ECO:0000256" key="1">
    <source>
        <dbReference type="ARBA" id="ARBA00022679"/>
    </source>
</evidence>
<reference evidence="2" key="1">
    <citation type="submission" date="2019-08" db="EMBL/GenBank/DDBJ databases">
        <authorList>
            <person name="Kucharzyk K."/>
            <person name="Murdoch R.W."/>
            <person name="Higgins S."/>
            <person name="Loffler F."/>
        </authorList>
    </citation>
    <scope>NUCLEOTIDE SEQUENCE</scope>
</reference>
<dbReference type="Gene3D" id="3.40.1180.10">
    <property type="entry name" value="Decaprenyl diphosphate synthase-like"/>
    <property type="match status" value="1"/>
</dbReference>
<dbReference type="EC" id="2.5.1.31" evidence="2"/>
<dbReference type="NCBIfam" id="TIGR00055">
    <property type="entry name" value="uppS"/>
    <property type="match status" value="1"/>
</dbReference>
<dbReference type="InterPro" id="IPR001441">
    <property type="entry name" value="UPP_synth-like"/>
</dbReference>
<sequence length="186" mass="21459">MEYLTVYAFSTENWKRSKSEVSFLFALVSDLFEKYIDELINNRVKVNIVGLENNVPPKVWKTLKKAELMSKEGDLLKVNIAFNYGGTEDILHAVKSIAQKVEDGSINIDNIDVKTIEKNLISKDVGPIDLLIRTSGELRISNFLLWQLAYTEMFFSDKLWPDFSESDLIDAIYSYCKRDRRFGGRK</sequence>
<protein>
    <submittedName>
        <fullName evidence="2">Ditrans,polycis-undecaprenyl-diphosphate synthase ((2E,6E)-farnesyl-diphosphate specific)</fullName>
        <ecNumber evidence="2">2.5.1.31</ecNumber>
    </submittedName>
</protein>
<gene>
    <name evidence="2" type="primary">uppS_65</name>
    <name evidence="2" type="ORF">SDC9_195980</name>
</gene>
<organism evidence="2">
    <name type="scientific">bioreactor metagenome</name>
    <dbReference type="NCBI Taxonomy" id="1076179"/>
    <lineage>
        <taxon>unclassified sequences</taxon>
        <taxon>metagenomes</taxon>
        <taxon>ecological metagenomes</taxon>
    </lineage>
</organism>
<dbReference type="Pfam" id="PF01255">
    <property type="entry name" value="Prenyltransf"/>
    <property type="match status" value="1"/>
</dbReference>
<dbReference type="AlphaFoldDB" id="A0A645IM31"/>
<dbReference type="PROSITE" id="PS01066">
    <property type="entry name" value="UPP_SYNTHASE"/>
    <property type="match status" value="1"/>
</dbReference>
<dbReference type="InterPro" id="IPR018520">
    <property type="entry name" value="UPP_synth-like_CS"/>
</dbReference>
<keyword evidence="1 2" id="KW-0808">Transferase</keyword>
<evidence type="ECO:0000313" key="2">
    <source>
        <dbReference type="EMBL" id="MPN48373.1"/>
    </source>
</evidence>
<dbReference type="CDD" id="cd00475">
    <property type="entry name" value="Cis_IPPS"/>
    <property type="match status" value="1"/>
</dbReference>
<dbReference type="GO" id="GO:0016094">
    <property type="term" value="P:polyprenol biosynthetic process"/>
    <property type="evidence" value="ECO:0007669"/>
    <property type="project" value="TreeGrafter"/>
</dbReference>
<proteinExistence type="predicted"/>
<dbReference type="EMBL" id="VSSQ01110642">
    <property type="protein sequence ID" value="MPN48373.1"/>
    <property type="molecule type" value="Genomic_DNA"/>
</dbReference>
<name>A0A645IM31_9ZZZZ</name>
<dbReference type="InterPro" id="IPR036424">
    <property type="entry name" value="UPP_synth-like_sf"/>
</dbReference>